<evidence type="ECO:0000313" key="3">
    <source>
        <dbReference type="Proteomes" id="UP000708208"/>
    </source>
</evidence>
<proteinExistence type="predicted"/>
<feature type="region of interest" description="Disordered" evidence="1">
    <location>
        <begin position="1"/>
        <end position="53"/>
    </location>
</feature>
<name>A0A8J2PLN4_9HEXA</name>
<dbReference type="AlphaFoldDB" id="A0A8J2PLN4"/>
<gene>
    <name evidence="2" type="ORF">AFUS01_LOCUS29061</name>
</gene>
<keyword evidence="3" id="KW-1185">Reference proteome</keyword>
<reference evidence="2" key="1">
    <citation type="submission" date="2021-06" db="EMBL/GenBank/DDBJ databases">
        <authorList>
            <person name="Hodson N. C."/>
            <person name="Mongue J. A."/>
            <person name="Jaron S. K."/>
        </authorList>
    </citation>
    <scope>NUCLEOTIDE SEQUENCE</scope>
</reference>
<sequence length="73" mass="7941">MHVGLRGTLRSQPAHHQKASRLDALSHVGHERRDGVQSSFGSSAEAEGGVHPVHPGLEEYFRVCVPSFGDDPR</sequence>
<accession>A0A8J2PLN4</accession>
<organism evidence="2 3">
    <name type="scientific">Allacma fusca</name>
    <dbReference type="NCBI Taxonomy" id="39272"/>
    <lineage>
        <taxon>Eukaryota</taxon>
        <taxon>Metazoa</taxon>
        <taxon>Ecdysozoa</taxon>
        <taxon>Arthropoda</taxon>
        <taxon>Hexapoda</taxon>
        <taxon>Collembola</taxon>
        <taxon>Symphypleona</taxon>
        <taxon>Sminthuridae</taxon>
        <taxon>Allacma</taxon>
    </lineage>
</organism>
<comment type="caution">
    <text evidence="2">The sequence shown here is derived from an EMBL/GenBank/DDBJ whole genome shotgun (WGS) entry which is preliminary data.</text>
</comment>
<dbReference type="Proteomes" id="UP000708208">
    <property type="component" value="Unassembled WGS sequence"/>
</dbReference>
<evidence type="ECO:0000313" key="2">
    <source>
        <dbReference type="EMBL" id="CAG7818564.1"/>
    </source>
</evidence>
<evidence type="ECO:0000256" key="1">
    <source>
        <dbReference type="SAM" id="MobiDB-lite"/>
    </source>
</evidence>
<dbReference type="EMBL" id="CAJVCH010424070">
    <property type="protein sequence ID" value="CAG7818564.1"/>
    <property type="molecule type" value="Genomic_DNA"/>
</dbReference>
<protein>
    <submittedName>
        <fullName evidence="2">Uncharacterized protein</fullName>
    </submittedName>
</protein>
<feature type="compositionally biased region" description="Low complexity" evidence="1">
    <location>
        <begin position="38"/>
        <end position="49"/>
    </location>
</feature>